<feature type="compositionally biased region" description="Basic and acidic residues" evidence="1">
    <location>
        <begin position="1"/>
        <end position="13"/>
    </location>
</feature>
<dbReference type="KEGG" id="bnm:BALAC2494_00051"/>
<gene>
    <name evidence="2" type="ORF">BALAC2494_00051</name>
</gene>
<feature type="region of interest" description="Disordered" evidence="1">
    <location>
        <begin position="1"/>
        <end position="25"/>
    </location>
</feature>
<protein>
    <submittedName>
        <fullName evidence="2">Hypothetical cytosolic protein</fullName>
    </submittedName>
</protein>
<name>A0A806FPS2_BIFAN</name>
<dbReference type="EMBL" id="CP002915">
    <property type="protein sequence ID" value="AEK30656.1"/>
    <property type="molecule type" value="Genomic_DNA"/>
</dbReference>
<accession>A0A806FPS2</accession>
<evidence type="ECO:0000313" key="2">
    <source>
        <dbReference type="EMBL" id="AEK30656.1"/>
    </source>
</evidence>
<evidence type="ECO:0000313" key="3">
    <source>
        <dbReference type="Proteomes" id="UP000008394"/>
    </source>
</evidence>
<organism evidence="2 3">
    <name type="scientific">Bifidobacterium animalis subsp. lactis CNCM I-2494</name>
    <dbReference type="NCBI Taxonomy" id="1042403"/>
    <lineage>
        <taxon>Bacteria</taxon>
        <taxon>Bacillati</taxon>
        <taxon>Actinomycetota</taxon>
        <taxon>Actinomycetes</taxon>
        <taxon>Bifidobacteriales</taxon>
        <taxon>Bifidobacteriaceae</taxon>
        <taxon>Bifidobacterium</taxon>
    </lineage>
</organism>
<evidence type="ECO:0000256" key="1">
    <source>
        <dbReference type="SAM" id="MobiDB-lite"/>
    </source>
</evidence>
<dbReference type="Proteomes" id="UP000008394">
    <property type="component" value="Chromosome"/>
</dbReference>
<dbReference type="AlphaFoldDB" id="A0A806FPS2"/>
<proteinExistence type="predicted"/>
<reference evidence="2 3" key="1">
    <citation type="journal article" date="2011" name="J. Bacteriol.">
        <title>Genome Sequence of the Probiotic Strain Bifidobacterium animalis subsp. lactis CNCM I-2494.</title>
        <authorList>
            <person name="Chervaux C."/>
            <person name="Grimaldi C."/>
            <person name="Bolotin A."/>
            <person name="Quinquis B."/>
            <person name="Legrain-Raspaud S."/>
            <person name="van Hylckama Vlieg J.E."/>
            <person name="Denariaz G."/>
            <person name="Smokvina T."/>
        </authorList>
    </citation>
    <scope>NUCLEOTIDE SEQUENCE [LARGE SCALE GENOMIC DNA]</scope>
    <source>
        <strain evidence="2 3">CNCM I-2494</strain>
    </source>
</reference>
<sequence>MRGHAMSDREPRYRNTQVLEGNAGADYTQPAYARYATRVKPDAGPYDPVNRDDPERTIIIRDRVLLTGDYLNPIVDNL</sequence>